<accession>A0A8T2SKS3</accession>
<comment type="subcellular location">
    <subcellularLocation>
        <location evidence="7">Endomembrane system</location>
        <topology evidence="7">Single-pass membrane protein</topology>
    </subcellularLocation>
    <subcellularLocation>
        <location evidence="1 8">Membrane</location>
        <topology evidence="1 8">Single-pass type I membrane protein</topology>
    </subcellularLocation>
</comment>
<evidence type="ECO:0000313" key="12">
    <source>
        <dbReference type="EMBL" id="KAH7352650.1"/>
    </source>
</evidence>
<dbReference type="SUPFAM" id="SSF101576">
    <property type="entry name" value="Supernatant protein factor (SPF), C-terminal domain"/>
    <property type="match status" value="1"/>
</dbReference>
<comment type="caution">
    <text evidence="12">The sequence shown here is derived from an EMBL/GenBank/DDBJ whole genome shotgun (WGS) entry which is preliminary data.</text>
</comment>
<dbReference type="InterPro" id="IPR015720">
    <property type="entry name" value="Emp24-like"/>
</dbReference>
<dbReference type="Proteomes" id="UP000825935">
    <property type="component" value="Chromosome 19"/>
</dbReference>
<dbReference type="GO" id="GO:0012505">
    <property type="term" value="C:endomembrane system"/>
    <property type="evidence" value="ECO:0007669"/>
    <property type="project" value="UniProtKB-SubCell"/>
</dbReference>
<evidence type="ECO:0000256" key="8">
    <source>
        <dbReference type="RuleBase" id="RU003827"/>
    </source>
</evidence>
<dbReference type="PANTHER" id="PTHR22811">
    <property type="entry name" value="TRANSMEMBRANE EMP24 DOMAIN-CONTAINING PROTEIN"/>
    <property type="match status" value="1"/>
</dbReference>
<protein>
    <recommendedName>
        <fullName evidence="11">GOLD domain-containing protein</fullName>
    </recommendedName>
</protein>
<dbReference type="OrthoDB" id="1929172at2759"/>
<dbReference type="InterPro" id="IPR009038">
    <property type="entry name" value="GOLD_dom"/>
</dbReference>
<evidence type="ECO:0000256" key="1">
    <source>
        <dbReference type="ARBA" id="ARBA00004479"/>
    </source>
</evidence>
<dbReference type="SMART" id="SM01190">
    <property type="entry name" value="EMP24_GP25L"/>
    <property type="match status" value="1"/>
</dbReference>
<evidence type="ECO:0000259" key="11">
    <source>
        <dbReference type="PROSITE" id="PS50866"/>
    </source>
</evidence>
<dbReference type="Pfam" id="PF01105">
    <property type="entry name" value="EMP24_GP25L"/>
    <property type="match status" value="1"/>
</dbReference>
<evidence type="ECO:0000256" key="10">
    <source>
        <dbReference type="SAM" id="SignalP"/>
    </source>
</evidence>
<dbReference type="GO" id="GO:0016020">
    <property type="term" value="C:membrane"/>
    <property type="evidence" value="ECO:0007669"/>
    <property type="project" value="UniProtKB-SubCell"/>
</dbReference>
<evidence type="ECO:0000256" key="9">
    <source>
        <dbReference type="SAM" id="Phobius"/>
    </source>
</evidence>
<evidence type="ECO:0000256" key="6">
    <source>
        <dbReference type="ARBA" id="ARBA00023136"/>
    </source>
</evidence>
<dbReference type="AlphaFoldDB" id="A0A8T2SKS3"/>
<feature type="transmembrane region" description="Helical" evidence="9">
    <location>
        <begin position="182"/>
        <end position="204"/>
    </location>
</feature>
<evidence type="ECO:0000256" key="2">
    <source>
        <dbReference type="ARBA" id="ARBA00007104"/>
    </source>
</evidence>
<dbReference type="PROSITE" id="PS50866">
    <property type="entry name" value="GOLD"/>
    <property type="match status" value="1"/>
</dbReference>
<organism evidence="12 13">
    <name type="scientific">Ceratopteris richardii</name>
    <name type="common">Triangle waterfern</name>
    <dbReference type="NCBI Taxonomy" id="49495"/>
    <lineage>
        <taxon>Eukaryota</taxon>
        <taxon>Viridiplantae</taxon>
        <taxon>Streptophyta</taxon>
        <taxon>Embryophyta</taxon>
        <taxon>Tracheophyta</taxon>
        <taxon>Polypodiopsida</taxon>
        <taxon>Polypodiidae</taxon>
        <taxon>Polypodiales</taxon>
        <taxon>Pteridineae</taxon>
        <taxon>Pteridaceae</taxon>
        <taxon>Parkerioideae</taxon>
        <taxon>Ceratopteris</taxon>
    </lineage>
</organism>
<dbReference type="InterPro" id="IPR036598">
    <property type="entry name" value="GOLD_dom_sf"/>
</dbReference>
<dbReference type="OMA" id="VGEYTFC"/>
<evidence type="ECO:0000256" key="7">
    <source>
        <dbReference type="ARBA" id="ARBA00037847"/>
    </source>
</evidence>
<comment type="similarity">
    <text evidence="2 8">Belongs to the EMP24/GP25L family.</text>
</comment>
<proteinExistence type="inferred from homology"/>
<sequence length="217" mass="24774">MSTMMALRWNNQLIALTLLFSCVAHLTSYALQITVQNTECVYENVEHEGDLVTGNYVVIDHEYFWTEDHPGIDFMVTAPAGTVVLSHQGTAGNKFEFRAPRKGPYKFCFHNKGGTPENIAFYVHVGHIPNDHDLAKDEHLDPVNVKIAELREALEAISAEQQYLRARDLRHRHTVESTQRRLLGYTAAEYLALIVASLSQVFLIRRMFNKRVGYNRV</sequence>
<keyword evidence="6 9" id="KW-0472">Membrane</keyword>
<name>A0A8T2SKS3_CERRI</name>
<evidence type="ECO:0000256" key="3">
    <source>
        <dbReference type="ARBA" id="ARBA00022692"/>
    </source>
</evidence>
<keyword evidence="13" id="KW-1185">Reference proteome</keyword>
<dbReference type="EMBL" id="CM035424">
    <property type="protein sequence ID" value="KAH7352650.1"/>
    <property type="molecule type" value="Genomic_DNA"/>
</dbReference>
<feature type="chain" id="PRO_5035910897" description="GOLD domain-containing protein" evidence="10">
    <location>
        <begin position="31"/>
        <end position="217"/>
    </location>
</feature>
<keyword evidence="5 9" id="KW-1133">Transmembrane helix</keyword>
<feature type="signal peptide" evidence="10">
    <location>
        <begin position="1"/>
        <end position="30"/>
    </location>
</feature>
<evidence type="ECO:0000313" key="13">
    <source>
        <dbReference type="Proteomes" id="UP000825935"/>
    </source>
</evidence>
<evidence type="ECO:0000256" key="4">
    <source>
        <dbReference type="ARBA" id="ARBA00022729"/>
    </source>
</evidence>
<evidence type="ECO:0000256" key="5">
    <source>
        <dbReference type="ARBA" id="ARBA00022989"/>
    </source>
</evidence>
<gene>
    <name evidence="12" type="ORF">KP509_19G056200</name>
</gene>
<feature type="domain" description="GOLD" evidence="11">
    <location>
        <begin position="38"/>
        <end position="125"/>
    </location>
</feature>
<keyword evidence="4 10" id="KW-0732">Signal</keyword>
<reference evidence="12" key="1">
    <citation type="submission" date="2021-08" db="EMBL/GenBank/DDBJ databases">
        <title>WGS assembly of Ceratopteris richardii.</title>
        <authorList>
            <person name="Marchant D.B."/>
            <person name="Chen G."/>
            <person name="Jenkins J."/>
            <person name="Shu S."/>
            <person name="Leebens-Mack J."/>
            <person name="Grimwood J."/>
            <person name="Schmutz J."/>
            <person name="Soltis P."/>
            <person name="Soltis D."/>
            <person name="Chen Z.-H."/>
        </authorList>
    </citation>
    <scope>NUCLEOTIDE SEQUENCE</scope>
    <source>
        <strain evidence="12">Whitten #5841</strain>
        <tissue evidence="12">Leaf</tissue>
    </source>
</reference>
<keyword evidence="3 8" id="KW-0812">Transmembrane</keyword>